<dbReference type="EMBL" id="BAAACG010000010">
    <property type="protein sequence ID" value="GAA0742445.1"/>
    <property type="molecule type" value="Genomic_DNA"/>
</dbReference>
<sequence length="393" mass="46115">MKHNFDEENNRLGTYCTQWDYIQDRFNKKDLIPFSISDTDFKVPLPVYEKINEVLKHQIYGYSRWNHKDYKGSIANYYKNKFKCDVNEEGILYSPSVMYSVSLLIRLLSEKEEKVATFNPMYDAFFNVIRENKRTLVTIPLHEEKGHFYFDCDEFEKLIKSCKVFILCSPHNPTGKVFKEEELKFIIETCKKYNVKIISDEIHSDIVFDGYKHIPVLSYYSNYEGLYLVSSGSKTFNYPGLIGSYAIVQDKKTYDGFLHQTRTKDFLNSVSILGMYATMVSYNQCDYYVRDLVKYVDINMEYVKNFIQKNFDDIKFTKPEGTYLAWIDCRNTPFSSEEIQDALVNVGGVGIMKGEVYGGNKYLRLNCGCTLSKLKVGMERFKKSFDYLYNLEK</sequence>
<evidence type="ECO:0000259" key="6">
    <source>
        <dbReference type="Pfam" id="PF00155"/>
    </source>
</evidence>
<evidence type="ECO:0000313" key="8">
    <source>
        <dbReference type="Proteomes" id="UP001501510"/>
    </source>
</evidence>
<organism evidence="7 8">
    <name type="scientific">Clostridium oceanicum</name>
    <dbReference type="NCBI Taxonomy" id="1543"/>
    <lineage>
        <taxon>Bacteria</taxon>
        <taxon>Bacillati</taxon>
        <taxon>Bacillota</taxon>
        <taxon>Clostridia</taxon>
        <taxon>Eubacteriales</taxon>
        <taxon>Clostridiaceae</taxon>
        <taxon>Clostridium</taxon>
    </lineage>
</organism>
<dbReference type="SUPFAM" id="SSF53383">
    <property type="entry name" value="PLP-dependent transferases"/>
    <property type="match status" value="1"/>
</dbReference>
<keyword evidence="7" id="KW-0032">Aminotransferase</keyword>
<dbReference type="InterPro" id="IPR004839">
    <property type="entry name" value="Aminotransferase_I/II_large"/>
</dbReference>
<evidence type="ECO:0000313" key="7">
    <source>
        <dbReference type="EMBL" id="GAA0742445.1"/>
    </source>
</evidence>
<dbReference type="InterPro" id="IPR015424">
    <property type="entry name" value="PyrdxlP-dep_Trfase"/>
</dbReference>
<gene>
    <name evidence="7" type="ORF">GCM10008906_24980</name>
</gene>
<name>A0ABN1JLP7_9CLOT</name>
<dbReference type="EC" id="4.4.1.13" evidence="2"/>
<keyword evidence="4" id="KW-0456">Lyase</keyword>
<dbReference type="InterPro" id="IPR015421">
    <property type="entry name" value="PyrdxlP-dep_Trfase_major"/>
</dbReference>
<dbReference type="InterPro" id="IPR015422">
    <property type="entry name" value="PyrdxlP-dep_Trfase_small"/>
</dbReference>
<dbReference type="PANTHER" id="PTHR43525">
    <property type="entry name" value="PROTEIN MALY"/>
    <property type="match status" value="1"/>
</dbReference>
<evidence type="ECO:0000256" key="4">
    <source>
        <dbReference type="ARBA" id="ARBA00023239"/>
    </source>
</evidence>
<protein>
    <recommendedName>
        <fullName evidence="2">cysteine-S-conjugate beta-lyase</fullName>
        <ecNumber evidence="2">4.4.1.13</ecNumber>
    </recommendedName>
</protein>
<proteinExistence type="inferred from homology"/>
<accession>A0ABN1JLP7</accession>
<dbReference type="InterPro" id="IPR051798">
    <property type="entry name" value="Class-II_PLP-Dep_Aminotrans"/>
</dbReference>
<dbReference type="Pfam" id="PF00155">
    <property type="entry name" value="Aminotran_1_2"/>
    <property type="match status" value="1"/>
</dbReference>
<comment type="caution">
    <text evidence="7">The sequence shown here is derived from an EMBL/GenBank/DDBJ whole genome shotgun (WGS) entry which is preliminary data.</text>
</comment>
<reference evidence="7 8" key="1">
    <citation type="journal article" date="2019" name="Int. J. Syst. Evol. Microbiol.">
        <title>The Global Catalogue of Microorganisms (GCM) 10K type strain sequencing project: providing services to taxonomists for standard genome sequencing and annotation.</title>
        <authorList>
            <consortium name="The Broad Institute Genomics Platform"/>
            <consortium name="The Broad Institute Genome Sequencing Center for Infectious Disease"/>
            <person name="Wu L."/>
            <person name="Ma J."/>
        </authorList>
    </citation>
    <scope>NUCLEOTIDE SEQUENCE [LARGE SCALE GENOMIC DNA]</scope>
    <source>
        <strain evidence="7 8">JCM 1407</strain>
    </source>
</reference>
<keyword evidence="3" id="KW-0663">Pyridoxal phosphate</keyword>
<dbReference type="CDD" id="cd00609">
    <property type="entry name" value="AAT_like"/>
    <property type="match status" value="1"/>
</dbReference>
<evidence type="ECO:0000256" key="5">
    <source>
        <dbReference type="ARBA" id="ARBA00037974"/>
    </source>
</evidence>
<evidence type="ECO:0000256" key="1">
    <source>
        <dbReference type="ARBA" id="ARBA00001933"/>
    </source>
</evidence>
<dbReference type="RefSeq" id="WP_343761980.1">
    <property type="nucleotide sequence ID" value="NZ_BAAACG010000010.1"/>
</dbReference>
<keyword evidence="8" id="KW-1185">Reference proteome</keyword>
<comment type="cofactor">
    <cofactor evidence="1">
        <name>pyridoxal 5'-phosphate</name>
        <dbReference type="ChEBI" id="CHEBI:597326"/>
    </cofactor>
</comment>
<evidence type="ECO:0000256" key="2">
    <source>
        <dbReference type="ARBA" id="ARBA00012224"/>
    </source>
</evidence>
<dbReference type="Proteomes" id="UP001501510">
    <property type="component" value="Unassembled WGS sequence"/>
</dbReference>
<comment type="similarity">
    <text evidence="5">Belongs to the class-II pyridoxal-phosphate-dependent aminotransferase family. MalY/PatB cystathionine beta-lyase subfamily.</text>
</comment>
<keyword evidence="7" id="KW-0808">Transferase</keyword>
<dbReference type="Gene3D" id="3.90.1150.10">
    <property type="entry name" value="Aspartate Aminotransferase, domain 1"/>
    <property type="match status" value="1"/>
</dbReference>
<dbReference type="PANTHER" id="PTHR43525:SF1">
    <property type="entry name" value="PROTEIN MALY"/>
    <property type="match status" value="1"/>
</dbReference>
<evidence type="ECO:0000256" key="3">
    <source>
        <dbReference type="ARBA" id="ARBA00022898"/>
    </source>
</evidence>
<feature type="domain" description="Aminotransferase class I/classII large" evidence="6">
    <location>
        <begin position="30"/>
        <end position="380"/>
    </location>
</feature>
<dbReference type="GO" id="GO:0008483">
    <property type="term" value="F:transaminase activity"/>
    <property type="evidence" value="ECO:0007669"/>
    <property type="project" value="UniProtKB-KW"/>
</dbReference>
<dbReference type="Gene3D" id="3.40.640.10">
    <property type="entry name" value="Type I PLP-dependent aspartate aminotransferase-like (Major domain)"/>
    <property type="match status" value="1"/>
</dbReference>